<keyword evidence="6 7" id="KW-0676">Redox-active center</keyword>
<evidence type="ECO:0000256" key="6">
    <source>
        <dbReference type="ARBA" id="ARBA00023284"/>
    </source>
</evidence>
<keyword evidence="5" id="KW-1015">Disulfide bond</keyword>
<evidence type="ECO:0000256" key="1">
    <source>
        <dbReference type="ARBA" id="ARBA00009333"/>
    </source>
</evidence>
<dbReference type="GO" id="GO:0004791">
    <property type="term" value="F:thioredoxin-disulfide reductase (NADPH) activity"/>
    <property type="evidence" value="ECO:0007669"/>
    <property type="project" value="UniProtKB-UniRule"/>
</dbReference>
<dbReference type="InterPro" id="IPR005982">
    <property type="entry name" value="Thioredox_Rdtase"/>
</dbReference>
<name>A0A9D2QRN1_9FIRM</name>
<reference evidence="10" key="1">
    <citation type="journal article" date="2021" name="PeerJ">
        <title>Extensive microbial diversity within the chicken gut microbiome revealed by metagenomics and culture.</title>
        <authorList>
            <person name="Gilroy R."/>
            <person name="Ravi A."/>
            <person name="Getino M."/>
            <person name="Pursley I."/>
            <person name="Horton D.L."/>
            <person name="Alikhan N.F."/>
            <person name="Baker D."/>
            <person name="Gharbi K."/>
            <person name="Hall N."/>
            <person name="Watson M."/>
            <person name="Adriaenssens E.M."/>
            <person name="Foster-Nyarko E."/>
            <person name="Jarju S."/>
            <person name="Secka A."/>
            <person name="Antonio M."/>
            <person name="Oren A."/>
            <person name="Chaudhuri R.R."/>
            <person name="La Ragione R."/>
            <person name="Hildebrand F."/>
            <person name="Pallen M.J."/>
        </authorList>
    </citation>
    <scope>NUCLEOTIDE SEQUENCE</scope>
    <source>
        <strain evidence="10">ChiBcec6-4105</strain>
    </source>
</reference>
<sequence>MAEIYDLAILGAGPAGICAAVYAARGRLDTLWLEKKFVQGGQIVNTYEVDNYPGMPGINGMELGEAMAAHAEKLGLAPVRETVVSLRDEGKVKVISTENNEYRAKTVILAMGAEHRTLGIPGEKELGGMGVSYCATCDGAFFQDCTVAVVGGGNVAAEDAILLARSCKKVYVIHRRDQLRAEKILQERLFACENVEIIWDTVPVSVEGKDQVESLRIRQVKTGEERSLPLDGVFIAVGITPNSELVRGVTELDEGGYIKAGEDGDTSTPGFFAAGDIRTKKLRQIVTAVSDGANAVASVQRYLMETEAQNSSGQS</sequence>
<reference evidence="10" key="2">
    <citation type="submission" date="2021-04" db="EMBL/GenBank/DDBJ databases">
        <authorList>
            <person name="Gilroy R."/>
        </authorList>
    </citation>
    <scope>NUCLEOTIDE SEQUENCE</scope>
    <source>
        <strain evidence="10">ChiBcec6-4105</strain>
    </source>
</reference>
<dbReference type="SUPFAM" id="SSF51905">
    <property type="entry name" value="FAD/NAD(P)-binding domain"/>
    <property type="match status" value="1"/>
</dbReference>
<keyword evidence="3 7" id="KW-0274">FAD</keyword>
<dbReference type="GO" id="GO:0019430">
    <property type="term" value="P:removal of superoxide radicals"/>
    <property type="evidence" value="ECO:0007669"/>
    <property type="project" value="UniProtKB-UniRule"/>
</dbReference>
<evidence type="ECO:0000313" key="10">
    <source>
        <dbReference type="EMBL" id="HJD27947.1"/>
    </source>
</evidence>
<dbReference type="NCBIfam" id="TIGR01292">
    <property type="entry name" value="TRX_reduct"/>
    <property type="match status" value="1"/>
</dbReference>
<comment type="subunit">
    <text evidence="7">Homodimer.</text>
</comment>
<keyword evidence="8" id="KW-0521">NADP</keyword>
<comment type="caution">
    <text evidence="10">The sequence shown here is derived from an EMBL/GenBank/DDBJ whole genome shotgun (WGS) entry which is preliminary data.</text>
</comment>
<dbReference type="Gene3D" id="3.50.50.60">
    <property type="entry name" value="FAD/NAD(P)-binding domain"/>
    <property type="match status" value="2"/>
</dbReference>
<feature type="domain" description="FAD/NAD(P)-binding" evidence="9">
    <location>
        <begin position="5"/>
        <end position="292"/>
    </location>
</feature>
<evidence type="ECO:0000313" key="11">
    <source>
        <dbReference type="Proteomes" id="UP000823892"/>
    </source>
</evidence>
<dbReference type="Pfam" id="PF07992">
    <property type="entry name" value="Pyr_redox_2"/>
    <property type="match status" value="1"/>
</dbReference>
<keyword evidence="2 7" id="KW-0285">Flavoprotein</keyword>
<evidence type="ECO:0000256" key="4">
    <source>
        <dbReference type="ARBA" id="ARBA00023002"/>
    </source>
</evidence>
<keyword evidence="4 7" id="KW-0560">Oxidoreductase</keyword>
<dbReference type="Proteomes" id="UP000823892">
    <property type="component" value="Unassembled WGS sequence"/>
</dbReference>
<comment type="cofactor">
    <cofactor evidence="8">
        <name>FAD</name>
        <dbReference type="ChEBI" id="CHEBI:57692"/>
    </cofactor>
    <text evidence="8">Binds 1 FAD per subunit.</text>
</comment>
<comment type="catalytic activity">
    <reaction evidence="7">
        <text>[thioredoxin]-dithiol + NADP(+) = [thioredoxin]-disulfide + NADPH + H(+)</text>
        <dbReference type="Rhea" id="RHEA:20345"/>
        <dbReference type="Rhea" id="RHEA-COMP:10698"/>
        <dbReference type="Rhea" id="RHEA-COMP:10700"/>
        <dbReference type="ChEBI" id="CHEBI:15378"/>
        <dbReference type="ChEBI" id="CHEBI:29950"/>
        <dbReference type="ChEBI" id="CHEBI:50058"/>
        <dbReference type="ChEBI" id="CHEBI:57783"/>
        <dbReference type="ChEBI" id="CHEBI:58349"/>
        <dbReference type="EC" id="1.8.1.9"/>
    </reaction>
</comment>
<dbReference type="AlphaFoldDB" id="A0A9D2QRN1"/>
<dbReference type="PRINTS" id="PR00469">
    <property type="entry name" value="PNDRDTASEII"/>
</dbReference>
<gene>
    <name evidence="10" type="primary">trxB</name>
    <name evidence="10" type="ORF">H9914_02955</name>
</gene>
<evidence type="ECO:0000256" key="8">
    <source>
        <dbReference type="RuleBase" id="RU003881"/>
    </source>
</evidence>
<dbReference type="PANTHER" id="PTHR48105">
    <property type="entry name" value="THIOREDOXIN REDUCTASE 1-RELATED-RELATED"/>
    <property type="match status" value="1"/>
</dbReference>
<dbReference type="PROSITE" id="PS00573">
    <property type="entry name" value="PYRIDINE_REDOX_2"/>
    <property type="match status" value="1"/>
</dbReference>
<dbReference type="GO" id="GO:0005737">
    <property type="term" value="C:cytoplasm"/>
    <property type="evidence" value="ECO:0007669"/>
    <property type="project" value="InterPro"/>
</dbReference>
<dbReference type="PRINTS" id="PR00368">
    <property type="entry name" value="FADPNR"/>
</dbReference>
<dbReference type="InterPro" id="IPR036188">
    <property type="entry name" value="FAD/NAD-bd_sf"/>
</dbReference>
<organism evidence="10 11">
    <name type="scientific">Candidatus Blautia avicola</name>
    <dbReference type="NCBI Taxonomy" id="2838483"/>
    <lineage>
        <taxon>Bacteria</taxon>
        <taxon>Bacillati</taxon>
        <taxon>Bacillota</taxon>
        <taxon>Clostridia</taxon>
        <taxon>Lachnospirales</taxon>
        <taxon>Lachnospiraceae</taxon>
        <taxon>Blautia</taxon>
    </lineage>
</organism>
<evidence type="ECO:0000256" key="5">
    <source>
        <dbReference type="ARBA" id="ARBA00023157"/>
    </source>
</evidence>
<proteinExistence type="inferred from homology"/>
<dbReference type="InterPro" id="IPR050097">
    <property type="entry name" value="Ferredoxin-NADP_redctase_2"/>
</dbReference>
<evidence type="ECO:0000256" key="3">
    <source>
        <dbReference type="ARBA" id="ARBA00022827"/>
    </source>
</evidence>
<evidence type="ECO:0000256" key="2">
    <source>
        <dbReference type="ARBA" id="ARBA00022630"/>
    </source>
</evidence>
<dbReference type="InterPro" id="IPR023753">
    <property type="entry name" value="FAD/NAD-binding_dom"/>
</dbReference>
<comment type="similarity">
    <text evidence="1 7">Belongs to the class-II pyridine nucleotide-disulfide oxidoreductase family.</text>
</comment>
<evidence type="ECO:0000259" key="9">
    <source>
        <dbReference type="Pfam" id="PF07992"/>
    </source>
</evidence>
<dbReference type="EC" id="1.8.1.9" evidence="7"/>
<dbReference type="InterPro" id="IPR008255">
    <property type="entry name" value="Pyr_nucl-diS_OxRdtase_2_AS"/>
</dbReference>
<protein>
    <recommendedName>
        <fullName evidence="7">Thioredoxin reductase</fullName>
        <ecNumber evidence="7">1.8.1.9</ecNumber>
    </recommendedName>
</protein>
<accession>A0A9D2QRN1</accession>
<evidence type="ECO:0000256" key="7">
    <source>
        <dbReference type="RuleBase" id="RU003880"/>
    </source>
</evidence>
<dbReference type="EMBL" id="DWUY01000066">
    <property type="protein sequence ID" value="HJD27947.1"/>
    <property type="molecule type" value="Genomic_DNA"/>
</dbReference>